<comment type="caution">
    <text evidence="2">The sequence shown here is derived from an EMBL/GenBank/DDBJ whole genome shotgun (WGS) entry which is preliminary data.</text>
</comment>
<accession>A0A2A9DS57</accession>
<reference evidence="2 3" key="1">
    <citation type="submission" date="2017-10" db="EMBL/GenBank/DDBJ databases">
        <title>Sequencing the genomes of 1000 actinobacteria strains.</title>
        <authorList>
            <person name="Klenk H.-P."/>
        </authorList>
    </citation>
    <scope>NUCLEOTIDE SEQUENCE [LARGE SCALE GENOMIC DNA]</scope>
    <source>
        <strain evidence="2 3">DSM 20688</strain>
    </source>
</reference>
<dbReference type="EMBL" id="PDJF01000001">
    <property type="protein sequence ID" value="PFG28812.1"/>
    <property type="molecule type" value="Genomic_DNA"/>
</dbReference>
<dbReference type="Proteomes" id="UP000221653">
    <property type="component" value="Unassembled WGS sequence"/>
</dbReference>
<evidence type="ECO:0000313" key="3">
    <source>
        <dbReference type="Proteomes" id="UP000221653"/>
    </source>
</evidence>
<dbReference type="AlphaFoldDB" id="A0A2A9DS57"/>
<dbReference type="GO" id="GO:0008757">
    <property type="term" value="F:S-adenosylmethionine-dependent methyltransferase activity"/>
    <property type="evidence" value="ECO:0007669"/>
    <property type="project" value="InterPro"/>
</dbReference>
<keyword evidence="2" id="KW-0808">Transferase</keyword>
<dbReference type="STRING" id="1724.GCA_001044175_01487"/>
<keyword evidence="2" id="KW-0489">Methyltransferase</keyword>
<protein>
    <submittedName>
        <fullName evidence="2">Methyltransferase family protein</fullName>
    </submittedName>
</protein>
<name>A0A2A9DS57_9CORY</name>
<organism evidence="2 3">
    <name type="scientific">Corynebacterium renale</name>
    <dbReference type="NCBI Taxonomy" id="1724"/>
    <lineage>
        <taxon>Bacteria</taxon>
        <taxon>Bacillati</taxon>
        <taxon>Actinomycetota</taxon>
        <taxon>Actinomycetes</taxon>
        <taxon>Mycobacteriales</taxon>
        <taxon>Corynebacteriaceae</taxon>
        <taxon>Corynebacterium</taxon>
    </lineage>
</organism>
<keyword evidence="3" id="KW-1185">Reference proteome</keyword>
<gene>
    <name evidence="2" type="ORF">ATK06_1937</name>
</gene>
<proteinExistence type="predicted"/>
<dbReference type="GO" id="GO:0032259">
    <property type="term" value="P:methylation"/>
    <property type="evidence" value="ECO:0007669"/>
    <property type="project" value="UniProtKB-KW"/>
</dbReference>
<sequence>MLASSYTLTCNDASISTEQKGLPTNDVTGVTEVTYDEFMSKSPAEIQRTFWNSDASRYHEAHPEYLSSFYWCPEMLHEKDAQLLGDLTGMNVLEMGCGSAPCSRWVADHAELAVGFDVSDAMLRAHPDNRKLPLVQADALRFPFRDASFDVIFSAFGAIPFIKDIPAVFREVRRVLRGDKFVFSVAHPMRWIFQDDPSSFEVAHSYFEDGYEEFDDAGEITYAEYHHSLSDYVNALTQAGFAVNRLIEPEWPRGLTTTWGQWSPARGHYFPGSLIVSARPR</sequence>
<dbReference type="InterPro" id="IPR013216">
    <property type="entry name" value="Methyltransf_11"/>
</dbReference>
<dbReference type="SUPFAM" id="SSF53335">
    <property type="entry name" value="S-adenosyl-L-methionine-dependent methyltransferases"/>
    <property type="match status" value="1"/>
</dbReference>
<dbReference type="Gene3D" id="3.40.50.150">
    <property type="entry name" value="Vaccinia Virus protein VP39"/>
    <property type="match status" value="1"/>
</dbReference>
<evidence type="ECO:0000313" key="2">
    <source>
        <dbReference type="EMBL" id="PFG28812.1"/>
    </source>
</evidence>
<dbReference type="CDD" id="cd02440">
    <property type="entry name" value="AdoMet_MTases"/>
    <property type="match status" value="1"/>
</dbReference>
<dbReference type="Pfam" id="PF08241">
    <property type="entry name" value="Methyltransf_11"/>
    <property type="match status" value="1"/>
</dbReference>
<dbReference type="PANTHER" id="PTHR43591">
    <property type="entry name" value="METHYLTRANSFERASE"/>
    <property type="match status" value="1"/>
</dbReference>
<dbReference type="InterPro" id="IPR029063">
    <property type="entry name" value="SAM-dependent_MTases_sf"/>
</dbReference>
<feature type="domain" description="Methyltransferase type 11" evidence="1">
    <location>
        <begin position="93"/>
        <end position="179"/>
    </location>
</feature>
<evidence type="ECO:0000259" key="1">
    <source>
        <dbReference type="Pfam" id="PF08241"/>
    </source>
</evidence>